<protein>
    <submittedName>
        <fullName evidence="5">PucR family transcriptional regulator ligand-binding domain-containing protein</fullName>
    </submittedName>
</protein>
<dbReference type="Pfam" id="PF17853">
    <property type="entry name" value="GGDEF_2"/>
    <property type="match status" value="1"/>
</dbReference>
<keyword evidence="6" id="KW-1185">Reference proteome</keyword>
<dbReference type="EMBL" id="JARLKZ010000009">
    <property type="protein sequence ID" value="MEC0241316.1"/>
    <property type="molecule type" value="Genomic_DNA"/>
</dbReference>
<proteinExistence type="inferred from homology"/>
<sequence>MNLKGFTVREMLKLPVMEHATLISGEDGLDRIVQYIDIWEVPDIGNWLREGEMVLTTGYSTRNNPSLLAEMVEQLAKVNGAGVAIKPERFIPHIPQEMIDKSNLYHVPIIQLPIGMAYIDITYHVMEQILNRQAVLLKRSEEVNRALTGLVLNNRGMQVVADKVSELIGSPIWVVDQAGEVIASSPKGYPYRSSKDSRQWEVNVDNKILGKFVVEKRELDEFDLMMIEQARLVFSLELMRDKIAVDTENRLRGTFFEELILNPVADKRLIASRGRQLGLAPEWSWEVAVIETDDPIYTEDESAVMAAIQSFISKESVIRKVRSHLQIYGGKIVLFLPSIKSTSADNHPEDPDRPLLWSDELHLQLQSWESVRIGIGRPCSLYEAHRSYNEARTAVSIGFRLNRGRQLFKYTEVEMIQLLLETTDPARLNRFVEEKIGKLAEHDHASGTNYLSTLYHYLATGGSLNETSKRMYIHRNSVNYRIDRIKTITGFDLSSAQIRYELYLCSAFYLLNHS</sequence>
<dbReference type="Pfam" id="PF07905">
    <property type="entry name" value="PucR"/>
    <property type="match status" value="1"/>
</dbReference>
<feature type="domain" description="Purine catabolism PurC-like" evidence="2">
    <location>
        <begin position="10"/>
        <end position="129"/>
    </location>
</feature>
<dbReference type="RefSeq" id="WP_326089048.1">
    <property type="nucleotide sequence ID" value="NZ_JARLKZ010000009.1"/>
</dbReference>
<dbReference type="InterPro" id="IPR025736">
    <property type="entry name" value="PucR_C-HTH_dom"/>
</dbReference>
<feature type="domain" description="CdaR GGDEF-like" evidence="4">
    <location>
        <begin position="267"/>
        <end position="396"/>
    </location>
</feature>
<dbReference type="InterPro" id="IPR051448">
    <property type="entry name" value="CdaR-like_regulators"/>
</dbReference>
<evidence type="ECO:0000259" key="2">
    <source>
        <dbReference type="Pfam" id="PF07905"/>
    </source>
</evidence>
<dbReference type="PANTHER" id="PTHR33744:SF1">
    <property type="entry name" value="DNA-BINDING TRANSCRIPTIONAL ACTIVATOR ADER"/>
    <property type="match status" value="1"/>
</dbReference>
<name>A0ABU6GSQ1_9BACL</name>
<dbReference type="PANTHER" id="PTHR33744">
    <property type="entry name" value="CARBOHYDRATE DIACID REGULATOR"/>
    <property type="match status" value="1"/>
</dbReference>
<gene>
    <name evidence="5" type="ORF">P4H66_15850</name>
</gene>
<evidence type="ECO:0000256" key="1">
    <source>
        <dbReference type="ARBA" id="ARBA00006754"/>
    </source>
</evidence>
<dbReference type="InterPro" id="IPR041522">
    <property type="entry name" value="CdaR_GGDEF"/>
</dbReference>
<evidence type="ECO:0000259" key="3">
    <source>
        <dbReference type="Pfam" id="PF13556"/>
    </source>
</evidence>
<evidence type="ECO:0000313" key="5">
    <source>
        <dbReference type="EMBL" id="MEC0241316.1"/>
    </source>
</evidence>
<comment type="caution">
    <text evidence="5">The sequence shown here is derived from an EMBL/GenBank/DDBJ whole genome shotgun (WGS) entry which is preliminary data.</text>
</comment>
<feature type="domain" description="PucR C-terminal helix-turn-helix" evidence="3">
    <location>
        <begin position="451"/>
        <end position="504"/>
    </location>
</feature>
<comment type="similarity">
    <text evidence="1">Belongs to the CdaR family.</text>
</comment>
<evidence type="ECO:0000259" key="4">
    <source>
        <dbReference type="Pfam" id="PF17853"/>
    </source>
</evidence>
<evidence type="ECO:0000313" key="6">
    <source>
        <dbReference type="Proteomes" id="UP001344632"/>
    </source>
</evidence>
<dbReference type="InterPro" id="IPR012914">
    <property type="entry name" value="PucR_dom"/>
</dbReference>
<reference evidence="5 6" key="1">
    <citation type="submission" date="2023-03" db="EMBL/GenBank/DDBJ databases">
        <title>Bacillus Genome Sequencing.</title>
        <authorList>
            <person name="Dunlap C."/>
        </authorList>
    </citation>
    <scope>NUCLEOTIDE SEQUENCE [LARGE SCALE GENOMIC DNA]</scope>
    <source>
        <strain evidence="5 6">BD-525</strain>
    </source>
</reference>
<organism evidence="5 6">
    <name type="scientific">Paenibacillus dokdonensis</name>
    <dbReference type="NCBI Taxonomy" id="2567944"/>
    <lineage>
        <taxon>Bacteria</taxon>
        <taxon>Bacillati</taxon>
        <taxon>Bacillota</taxon>
        <taxon>Bacilli</taxon>
        <taxon>Bacillales</taxon>
        <taxon>Paenibacillaceae</taxon>
        <taxon>Paenibacillus</taxon>
    </lineage>
</organism>
<dbReference type="Pfam" id="PF13556">
    <property type="entry name" value="HTH_30"/>
    <property type="match status" value="1"/>
</dbReference>
<dbReference type="Proteomes" id="UP001344632">
    <property type="component" value="Unassembled WGS sequence"/>
</dbReference>
<dbReference type="InterPro" id="IPR042070">
    <property type="entry name" value="PucR_C-HTH_sf"/>
</dbReference>
<dbReference type="Gene3D" id="1.10.10.2840">
    <property type="entry name" value="PucR C-terminal helix-turn-helix domain"/>
    <property type="match status" value="1"/>
</dbReference>
<accession>A0ABU6GSQ1</accession>